<dbReference type="PANTHER" id="PTHR43640:SF1">
    <property type="entry name" value="THIOREDOXIN-DEPENDENT PEROXIREDOXIN"/>
    <property type="match status" value="1"/>
</dbReference>
<dbReference type="Gene3D" id="2.60.120.310">
    <property type="entry name" value="Copper type II, ascorbate-dependent monooxygenase, N-terminal domain"/>
    <property type="match status" value="1"/>
</dbReference>
<dbReference type="InterPro" id="IPR000866">
    <property type="entry name" value="AhpC/TSA"/>
</dbReference>
<evidence type="ECO:0000259" key="4">
    <source>
        <dbReference type="PROSITE" id="PS51352"/>
    </source>
</evidence>
<evidence type="ECO:0000256" key="2">
    <source>
        <dbReference type="SAM" id="MobiDB-lite"/>
    </source>
</evidence>
<dbReference type="InterPro" id="IPR036249">
    <property type="entry name" value="Thioredoxin-like_sf"/>
</dbReference>
<dbReference type="PANTHER" id="PTHR43640">
    <property type="entry name" value="OS07G0260300 PROTEIN"/>
    <property type="match status" value="1"/>
</dbReference>
<dbReference type="InterPro" id="IPR008977">
    <property type="entry name" value="PHM/PNGase_F_dom_sf"/>
</dbReference>
<dbReference type="Proteomes" id="UP001143304">
    <property type="component" value="Unassembled WGS sequence"/>
</dbReference>
<dbReference type="InterPro" id="IPR047262">
    <property type="entry name" value="PRX-like1"/>
</dbReference>
<keyword evidence="3" id="KW-0732">Signal</keyword>
<dbReference type="SUPFAM" id="SSF52833">
    <property type="entry name" value="Thioredoxin-like"/>
    <property type="match status" value="1"/>
</dbReference>
<feature type="signal peptide" evidence="3">
    <location>
        <begin position="1"/>
        <end position="21"/>
    </location>
</feature>
<dbReference type="Gene3D" id="2.60.120.230">
    <property type="match status" value="1"/>
</dbReference>
<evidence type="ECO:0000313" key="6">
    <source>
        <dbReference type="Proteomes" id="UP001143304"/>
    </source>
</evidence>
<dbReference type="InterPro" id="IPR013766">
    <property type="entry name" value="Thioredoxin_domain"/>
</dbReference>
<protein>
    <submittedName>
        <fullName evidence="5">Redoxin domain-containing protein</fullName>
    </submittedName>
</protein>
<dbReference type="SUPFAM" id="SSF49742">
    <property type="entry name" value="PHM/PNGase F"/>
    <property type="match status" value="2"/>
</dbReference>
<gene>
    <name evidence="5" type="ORF">EYC82_06755</name>
</gene>
<accession>A0ABT3T441</accession>
<dbReference type="InterPro" id="IPR014784">
    <property type="entry name" value="Cu2_ascorb_mOase-like_C"/>
</dbReference>
<organism evidence="5 6">
    <name type="scientific">Candidatus Marimicrobium litorale</name>
    <dbReference type="NCBI Taxonomy" id="2518991"/>
    <lineage>
        <taxon>Bacteria</taxon>
        <taxon>Pseudomonadati</taxon>
        <taxon>Pseudomonadota</taxon>
        <taxon>Gammaproteobacteria</taxon>
        <taxon>Cellvibrionales</taxon>
        <taxon>Halieaceae</taxon>
        <taxon>Marimicrobium</taxon>
    </lineage>
</organism>
<dbReference type="PROSITE" id="PS51352">
    <property type="entry name" value="THIOREDOXIN_2"/>
    <property type="match status" value="1"/>
</dbReference>
<comment type="caution">
    <text evidence="5">The sequence shown here is derived from an EMBL/GenBank/DDBJ whole genome shotgun (WGS) entry which is preliminary data.</text>
</comment>
<evidence type="ECO:0000256" key="3">
    <source>
        <dbReference type="SAM" id="SignalP"/>
    </source>
</evidence>
<dbReference type="EMBL" id="SHNO01000001">
    <property type="protein sequence ID" value="MCX2977051.1"/>
    <property type="molecule type" value="Genomic_DNA"/>
</dbReference>
<feature type="region of interest" description="Disordered" evidence="2">
    <location>
        <begin position="372"/>
        <end position="405"/>
    </location>
</feature>
<dbReference type="Gene3D" id="3.40.30.10">
    <property type="entry name" value="Glutaredoxin"/>
    <property type="match status" value="1"/>
</dbReference>
<keyword evidence="6" id="KW-1185">Reference proteome</keyword>
<dbReference type="RefSeq" id="WP_279248779.1">
    <property type="nucleotide sequence ID" value="NZ_SHNO01000001.1"/>
</dbReference>
<dbReference type="InterPro" id="IPR036939">
    <property type="entry name" value="Cu2_ascorb_mOase_N_sf"/>
</dbReference>
<evidence type="ECO:0000256" key="1">
    <source>
        <dbReference type="ARBA" id="ARBA00023157"/>
    </source>
</evidence>
<name>A0ABT3T441_9GAMM</name>
<keyword evidence="1" id="KW-1015">Disulfide bond</keyword>
<sequence length="597" mass="66888">MKLLRIAFLIVACLCCGISYASKTLPRIGDFSLLDQHGMFHQLSWYNDHKAVVIFIQGNGCPIVRNGAPTLKALRDEYADQNVAFFMLNPQAQDDRESIAAEAQEFSYDFPILVDEAQLVAESLGVDRTAEVFVIDPKTLEVLYRGPIDDRLGYESQKPNASKHYLRDALDAALSGEAIANTRVDSPGCLINFPARERHQAQPVSYTADVAPLLINKCVGCHHQGGIGPWSMSDHTMVQGWSKMMKEVLMTRRMPPGQIDPHVGKPIEDMVEMTPGELQTLVHWIDAGAPMEAGAEDPLAAVDLDDTKWSLGEPDIVLKVPAQAIPATGIIDYRFIPVELNLDKDIWIRAIEFIPGDPQVLHHIITYLSSPADKHSRNKNDSDSRDESIGGFAPGRQPDQYRDNSGRLIRKGSNLLLQMHYTTSGKPTVDETEVGLYIYDEPPSYVMDGGVAGQRRFMIPPHAKEHLLEGEMLIERDAYLYGMTPHMHYRGRYMSYWAEYPDGRSELLLSVPKYEFNWQFSYQLENPQFLPAGTRLIARGAMDNSAQNRFNPDPDRPVMFGLQTKHEMFFGFLTLRYVGDTPESITGAETAEEVAGL</sequence>
<reference evidence="5" key="1">
    <citation type="submission" date="2019-02" db="EMBL/GenBank/DDBJ databases">
        <authorList>
            <person name="Li S.-H."/>
        </authorList>
    </citation>
    <scope>NUCLEOTIDE SEQUENCE</scope>
    <source>
        <strain evidence="5">IMCC11814</strain>
    </source>
</reference>
<evidence type="ECO:0000313" key="5">
    <source>
        <dbReference type="EMBL" id="MCX2977051.1"/>
    </source>
</evidence>
<feature type="compositionally biased region" description="Basic and acidic residues" evidence="2">
    <location>
        <begin position="372"/>
        <end position="388"/>
    </location>
</feature>
<proteinExistence type="predicted"/>
<feature type="chain" id="PRO_5046035797" evidence="3">
    <location>
        <begin position="22"/>
        <end position="597"/>
    </location>
</feature>
<feature type="domain" description="Thioredoxin" evidence="4">
    <location>
        <begin position="22"/>
        <end position="175"/>
    </location>
</feature>
<dbReference type="Pfam" id="PF00578">
    <property type="entry name" value="AhpC-TSA"/>
    <property type="match status" value="1"/>
</dbReference>